<dbReference type="PRINTS" id="PR00789">
    <property type="entry name" value="OSIALOPTASE"/>
</dbReference>
<organism evidence="10">
    <name type="scientific">Chlamydomonas leiostraca</name>
    <dbReference type="NCBI Taxonomy" id="1034604"/>
    <lineage>
        <taxon>Eukaryota</taxon>
        <taxon>Viridiplantae</taxon>
        <taxon>Chlorophyta</taxon>
        <taxon>core chlorophytes</taxon>
        <taxon>Chlorophyceae</taxon>
        <taxon>CS clade</taxon>
        <taxon>Chlamydomonadales</taxon>
        <taxon>Chlamydomonadaceae</taxon>
        <taxon>Chlamydomonas</taxon>
    </lineage>
</organism>
<dbReference type="Pfam" id="PF02367">
    <property type="entry name" value="TsaE"/>
    <property type="match status" value="2"/>
</dbReference>
<evidence type="ECO:0000313" key="10">
    <source>
        <dbReference type="EMBL" id="CAD8677678.1"/>
    </source>
</evidence>
<evidence type="ECO:0000256" key="7">
    <source>
        <dbReference type="PROSITE-ProRule" id="PRU00464"/>
    </source>
</evidence>
<comment type="catalytic activity">
    <reaction evidence="5 6">
        <text>L-threonylcarbamoyladenylate + adenosine(37) in tRNA = N(6)-L-threonylcarbamoyladenosine(37) in tRNA + AMP + H(+)</text>
        <dbReference type="Rhea" id="RHEA:37059"/>
        <dbReference type="Rhea" id="RHEA-COMP:10162"/>
        <dbReference type="Rhea" id="RHEA-COMP:10163"/>
        <dbReference type="ChEBI" id="CHEBI:15378"/>
        <dbReference type="ChEBI" id="CHEBI:73682"/>
        <dbReference type="ChEBI" id="CHEBI:74411"/>
        <dbReference type="ChEBI" id="CHEBI:74418"/>
        <dbReference type="ChEBI" id="CHEBI:456215"/>
        <dbReference type="EC" id="2.3.1.234"/>
    </reaction>
</comment>
<comment type="subunit">
    <text evidence="6">Homodimer.</text>
</comment>
<comment type="caution">
    <text evidence="7">Lacks conserved residue(s) required for the propagation of feature annotation.</text>
</comment>
<feature type="compositionally biased region" description="Low complexity" evidence="8">
    <location>
        <begin position="135"/>
        <end position="153"/>
    </location>
</feature>
<dbReference type="Gene3D" id="3.40.50.300">
    <property type="entry name" value="P-loop containing nucleotide triphosphate hydrolases"/>
    <property type="match status" value="1"/>
</dbReference>
<dbReference type="Gene3D" id="3.30.428.10">
    <property type="entry name" value="HIT-like"/>
    <property type="match status" value="1"/>
</dbReference>
<evidence type="ECO:0000256" key="8">
    <source>
        <dbReference type="SAM" id="MobiDB-lite"/>
    </source>
</evidence>
<dbReference type="InterPro" id="IPR003442">
    <property type="entry name" value="T6A_TsaE"/>
</dbReference>
<keyword evidence="1 6" id="KW-0808">Transferase</keyword>
<accession>A0A7S0WQ18</accession>
<reference evidence="10" key="1">
    <citation type="submission" date="2021-01" db="EMBL/GenBank/DDBJ databases">
        <authorList>
            <person name="Corre E."/>
            <person name="Pelletier E."/>
            <person name="Niang G."/>
            <person name="Scheremetjew M."/>
            <person name="Finn R."/>
            <person name="Kale V."/>
            <person name="Holt S."/>
            <person name="Cochrane G."/>
            <person name="Meng A."/>
            <person name="Brown T."/>
            <person name="Cohen L."/>
        </authorList>
    </citation>
    <scope>NUCLEOTIDE SEQUENCE</scope>
    <source>
        <strain evidence="10">SAG 11-49</strain>
    </source>
</reference>
<dbReference type="HAMAP" id="MF_01445">
    <property type="entry name" value="TsaD"/>
    <property type="match status" value="1"/>
</dbReference>
<comment type="subcellular location">
    <subcellularLocation>
        <location evidence="6">Mitochondrion</location>
    </subcellularLocation>
</comment>
<feature type="domain" description="HIT" evidence="9">
    <location>
        <begin position="30"/>
        <end position="139"/>
    </location>
</feature>
<evidence type="ECO:0000256" key="5">
    <source>
        <dbReference type="ARBA" id="ARBA00048117"/>
    </source>
</evidence>
<comment type="cofactor">
    <cofactor evidence="6">
        <name>a divalent metal cation</name>
        <dbReference type="ChEBI" id="CHEBI:60240"/>
    </cofactor>
    <text evidence="6">Binds 1 divalent metal cation per subunit.</text>
</comment>
<dbReference type="InterPro" id="IPR011146">
    <property type="entry name" value="HIT-like"/>
</dbReference>
<evidence type="ECO:0000256" key="6">
    <source>
        <dbReference type="HAMAP-Rule" id="MF_03179"/>
    </source>
</evidence>
<dbReference type="InterPro" id="IPR019808">
    <property type="entry name" value="Histidine_triad_CS"/>
</dbReference>
<protein>
    <recommendedName>
        <fullName evidence="6">Glycoprotease 1</fullName>
    </recommendedName>
</protein>
<dbReference type="GO" id="GO:0002949">
    <property type="term" value="P:tRNA threonylcarbamoyladenosine modification"/>
    <property type="evidence" value="ECO:0007669"/>
    <property type="project" value="UniProtKB-UniRule"/>
</dbReference>
<dbReference type="Pfam" id="PF00814">
    <property type="entry name" value="TsaD"/>
    <property type="match status" value="1"/>
</dbReference>
<dbReference type="PANTHER" id="PTHR11735">
    <property type="entry name" value="TRNA N6-ADENOSINE THREONYLCARBAMOYLTRANSFERASE"/>
    <property type="match status" value="1"/>
</dbReference>
<keyword evidence="4 6" id="KW-0012">Acyltransferase</keyword>
<dbReference type="AlphaFoldDB" id="A0A7S0WQ18"/>
<evidence type="ECO:0000256" key="3">
    <source>
        <dbReference type="ARBA" id="ARBA00022723"/>
    </source>
</evidence>
<dbReference type="GO" id="GO:0061711">
    <property type="term" value="F:tRNA N(6)-L-threonylcarbamoyladenine synthase activity"/>
    <property type="evidence" value="ECO:0007669"/>
    <property type="project" value="UniProtKB-EC"/>
</dbReference>
<dbReference type="Pfam" id="PF01230">
    <property type="entry name" value="HIT"/>
    <property type="match status" value="1"/>
</dbReference>
<dbReference type="SUPFAM" id="SSF53067">
    <property type="entry name" value="Actin-like ATPase domain"/>
    <property type="match status" value="1"/>
</dbReference>
<keyword evidence="6" id="KW-0496">Mitochondrion</keyword>
<dbReference type="GO" id="GO:0005739">
    <property type="term" value="C:mitochondrion"/>
    <property type="evidence" value="ECO:0007669"/>
    <property type="project" value="UniProtKB-SubCell"/>
</dbReference>
<comment type="function">
    <text evidence="6">Required for the formation of a threonylcarbamoyl group on adenosine at position 37 (t(6)A37) in mitochondrial tRNAs that read codons beginning with adenine. Probably involved in the transfer of the threonylcarbamoyl moiety of threonylcarbamoyl-AMP (TC-AMP) to the N6 group of A37. Involved in mitochondrial genome maintenance.</text>
</comment>
<dbReference type="EMBL" id="HBFB01014366">
    <property type="protein sequence ID" value="CAD8677678.1"/>
    <property type="molecule type" value="Transcribed_RNA"/>
</dbReference>
<dbReference type="GO" id="GO:0046872">
    <property type="term" value="F:metal ion binding"/>
    <property type="evidence" value="ECO:0007669"/>
    <property type="project" value="UniProtKB-KW"/>
</dbReference>
<dbReference type="InterPro" id="IPR017861">
    <property type="entry name" value="KAE1/TsaD"/>
</dbReference>
<dbReference type="GO" id="GO:0047627">
    <property type="term" value="F:adenylylsulfatase activity"/>
    <property type="evidence" value="ECO:0007669"/>
    <property type="project" value="UniProtKB-ARBA"/>
</dbReference>
<dbReference type="InterPro" id="IPR027417">
    <property type="entry name" value="P-loop_NTPase"/>
</dbReference>
<evidence type="ECO:0000256" key="4">
    <source>
        <dbReference type="ARBA" id="ARBA00023315"/>
    </source>
</evidence>
<keyword evidence="2 6" id="KW-0819">tRNA processing</keyword>
<dbReference type="CDD" id="cd24134">
    <property type="entry name" value="ASKHA_NBD_OSGEPL1_QRI7_euk"/>
    <property type="match status" value="1"/>
</dbReference>
<keyword evidence="3 6" id="KW-0479">Metal-binding</keyword>
<feature type="region of interest" description="Disordered" evidence="8">
    <location>
        <begin position="132"/>
        <end position="171"/>
    </location>
</feature>
<dbReference type="InterPro" id="IPR022450">
    <property type="entry name" value="TsaD"/>
</dbReference>
<dbReference type="InterPro" id="IPR036265">
    <property type="entry name" value="HIT-like_sf"/>
</dbReference>
<evidence type="ECO:0000256" key="2">
    <source>
        <dbReference type="ARBA" id="ARBA00022694"/>
    </source>
</evidence>
<sequence>MAERPQKRMKTAQTLSAVPVQDYKYNAQNVFAHIQSGSVDAEILFNRPHTIAILDERPVARGHAILIVKAPAATILHDIPEAAARDIIPDLQTLTRAVQSATKCSGIQVLQNSGPAAGQTVPQLHFHIIPHYTPSSSQQDGAGDGSAASSGSAPLTVLPPPSQRAPLEPAQAGPLAAAIRNALPASYAPGFHHWAASSDDMEALGHALQAHLGRAGTCLLLTGNLGAGKSTISRGFVRAFCRDASLDVPSPTFLLCLSYREDEAHEARAAGPPPGEGGDVPMSEGGAQAPGAVHHMDPYRLGQKADKMSGLISYEEAFERDVCLIEWPDRMPKAVMDLPKRGVTVAVSGTGIQAVGRHVVITPLSPDDPSAAVLAAWRTAGALPQVSVPWRQSTAAASTDASGQLMPRSAAVQQLLASEPASWVVLGIESSCDDTAAAVLRGDGTVLAHKIASQTGLHEQYGGVKPDVARDAHAAAIGATVEGCLQEAGVKPEQLSAVAVTVGPGLSLCLQVGLRHALTIAARHQIPLVPVHHMEAHSLVVRLPSLYPPLAPAPPAPGAPTTPPAFPALLLLVSGGHNMLVLCQGIGRHRILGTTLDDSAGECFDKVARLLGVNAIPGGPHLERLAAGGDPAKFKLTLPMQNGMHKASCNFSFSGLKTSVAKLVDDQRALLGLPPAQVGPKALADKAAAAAAAAIGPDGGAPEGAGSEAQAEGERAFERVAADIAASFQRTVVAFLQQRTRRALGWLKDDCAQHGGEMATCLVVAGGVAANTAVREGLTAVAGEFGIPCMYPPIKYCTDNGLMVAWAGVERLRLGLFTMPPADTSAVEKHVDVLPRWPLGPTDPRSVVAPSCNKHRTT</sequence>
<dbReference type="InterPro" id="IPR000905">
    <property type="entry name" value="Gcp-like_dom"/>
</dbReference>
<gene>
    <name evidence="6" type="primary">GCP1</name>
    <name evidence="10" type="ORF">CLEI1391_LOCUS8113</name>
</gene>
<evidence type="ECO:0000259" key="9">
    <source>
        <dbReference type="PROSITE" id="PS51084"/>
    </source>
</evidence>
<dbReference type="Gene3D" id="3.30.420.40">
    <property type="match status" value="2"/>
</dbReference>
<dbReference type="PROSITE" id="PS51084">
    <property type="entry name" value="HIT_2"/>
    <property type="match status" value="1"/>
</dbReference>
<name>A0A7S0WQ18_9CHLO</name>
<dbReference type="PANTHER" id="PTHR11735:SF6">
    <property type="entry name" value="TRNA N6-ADENOSINE THREONYLCARBAMOYLTRANSFERASE, MITOCHONDRIAL"/>
    <property type="match status" value="1"/>
</dbReference>
<proteinExistence type="inferred from homology"/>
<dbReference type="InterPro" id="IPR043129">
    <property type="entry name" value="ATPase_NBD"/>
</dbReference>
<dbReference type="PROSITE" id="PS00892">
    <property type="entry name" value="HIT_1"/>
    <property type="match status" value="1"/>
</dbReference>
<comment type="similarity">
    <text evidence="6">Belongs to the KAE1 / TsaD family.</text>
</comment>
<evidence type="ECO:0000256" key="1">
    <source>
        <dbReference type="ARBA" id="ARBA00022679"/>
    </source>
</evidence>
<dbReference type="SUPFAM" id="SSF54197">
    <property type="entry name" value="HIT-like"/>
    <property type="match status" value="1"/>
</dbReference>